<feature type="region of interest" description="Disordered" evidence="2">
    <location>
        <begin position="118"/>
        <end position="159"/>
    </location>
</feature>
<feature type="compositionally biased region" description="Basic and acidic residues" evidence="2">
    <location>
        <begin position="1333"/>
        <end position="1346"/>
    </location>
</feature>
<feature type="compositionally biased region" description="Polar residues" evidence="2">
    <location>
        <begin position="284"/>
        <end position="299"/>
    </location>
</feature>
<feature type="compositionally biased region" description="Basic residues" evidence="2">
    <location>
        <begin position="20"/>
        <end position="31"/>
    </location>
</feature>
<feature type="compositionally biased region" description="Low complexity" evidence="2">
    <location>
        <begin position="995"/>
        <end position="1010"/>
    </location>
</feature>
<dbReference type="PROSITE" id="PS50003">
    <property type="entry name" value="PH_DOMAIN"/>
    <property type="match status" value="1"/>
</dbReference>
<feature type="region of interest" description="Disordered" evidence="2">
    <location>
        <begin position="936"/>
        <end position="1376"/>
    </location>
</feature>
<evidence type="ECO:0008006" key="7">
    <source>
        <dbReference type="Google" id="ProtNLM"/>
    </source>
</evidence>
<name>A0ABN8MYA7_9CNID</name>
<feature type="domain" description="DH" evidence="4">
    <location>
        <begin position="450"/>
        <end position="643"/>
    </location>
</feature>
<dbReference type="PANTHER" id="PTHR13217">
    <property type="entry name" value="PLECKSTRIN HOMOLOGY DOMAIN-CONTAINING FAMILY G MEMBER 7"/>
    <property type="match status" value="1"/>
</dbReference>
<keyword evidence="1" id="KW-0175">Coiled coil</keyword>
<dbReference type="PROSITE" id="PS50010">
    <property type="entry name" value="DH_2"/>
    <property type="match status" value="1"/>
</dbReference>
<feature type="compositionally biased region" description="Polar residues" evidence="2">
    <location>
        <begin position="1101"/>
        <end position="1134"/>
    </location>
</feature>
<feature type="compositionally biased region" description="Low complexity" evidence="2">
    <location>
        <begin position="936"/>
        <end position="947"/>
    </location>
</feature>
<evidence type="ECO:0000256" key="1">
    <source>
        <dbReference type="SAM" id="Coils"/>
    </source>
</evidence>
<dbReference type="SUPFAM" id="SSF50729">
    <property type="entry name" value="PH domain-like"/>
    <property type="match status" value="1"/>
</dbReference>
<gene>
    <name evidence="5" type="ORF">PLOB_00039422</name>
</gene>
<feature type="compositionally biased region" description="Basic and acidic residues" evidence="2">
    <location>
        <begin position="1303"/>
        <end position="1315"/>
    </location>
</feature>
<feature type="compositionally biased region" description="Basic and acidic residues" evidence="2">
    <location>
        <begin position="982"/>
        <end position="994"/>
    </location>
</feature>
<evidence type="ECO:0000256" key="2">
    <source>
        <dbReference type="SAM" id="MobiDB-lite"/>
    </source>
</evidence>
<feature type="compositionally biased region" description="Polar residues" evidence="2">
    <location>
        <begin position="1212"/>
        <end position="1221"/>
    </location>
</feature>
<feature type="compositionally biased region" description="Basic and acidic residues" evidence="2">
    <location>
        <begin position="47"/>
        <end position="56"/>
    </location>
</feature>
<dbReference type="InterPro" id="IPR035899">
    <property type="entry name" value="DBL_dom_sf"/>
</dbReference>
<feature type="region of interest" description="Disordered" evidence="2">
    <location>
        <begin position="1"/>
        <end position="56"/>
    </location>
</feature>
<dbReference type="InterPro" id="IPR000219">
    <property type="entry name" value="DH_dom"/>
</dbReference>
<feature type="compositionally biased region" description="Basic and acidic residues" evidence="2">
    <location>
        <begin position="1262"/>
        <end position="1271"/>
    </location>
</feature>
<feature type="compositionally biased region" description="Basic residues" evidence="2">
    <location>
        <begin position="1"/>
        <end position="12"/>
    </location>
</feature>
<dbReference type="Proteomes" id="UP001159405">
    <property type="component" value="Unassembled WGS sequence"/>
</dbReference>
<dbReference type="CDD" id="cd17068">
    <property type="entry name" value="RBD_PLEKHG5"/>
    <property type="match status" value="1"/>
</dbReference>
<dbReference type="InterPro" id="IPR001849">
    <property type="entry name" value="PH_domain"/>
</dbReference>
<dbReference type="CDD" id="cd00160">
    <property type="entry name" value="RhoGEF"/>
    <property type="match status" value="1"/>
</dbReference>
<evidence type="ECO:0000259" key="3">
    <source>
        <dbReference type="PROSITE" id="PS50003"/>
    </source>
</evidence>
<dbReference type="InterPro" id="IPR011993">
    <property type="entry name" value="PH-like_dom_sf"/>
</dbReference>
<organism evidence="5 6">
    <name type="scientific">Porites lobata</name>
    <dbReference type="NCBI Taxonomy" id="104759"/>
    <lineage>
        <taxon>Eukaryota</taxon>
        <taxon>Metazoa</taxon>
        <taxon>Cnidaria</taxon>
        <taxon>Anthozoa</taxon>
        <taxon>Hexacorallia</taxon>
        <taxon>Scleractinia</taxon>
        <taxon>Fungiina</taxon>
        <taxon>Poritidae</taxon>
        <taxon>Porites</taxon>
    </lineage>
</organism>
<feature type="region of interest" description="Disordered" evidence="2">
    <location>
        <begin position="282"/>
        <end position="337"/>
    </location>
</feature>
<dbReference type="Pfam" id="PF00621">
    <property type="entry name" value="RhoGEF"/>
    <property type="match status" value="1"/>
</dbReference>
<dbReference type="Gene3D" id="1.20.900.10">
    <property type="entry name" value="Dbl homology (DH) domain"/>
    <property type="match status" value="1"/>
</dbReference>
<keyword evidence="6" id="KW-1185">Reference proteome</keyword>
<dbReference type="SUPFAM" id="SSF48065">
    <property type="entry name" value="DBL homology domain (DH-domain)"/>
    <property type="match status" value="1"/>
</dbReference>
<dbReference type="InterPro" id="IPR040181">
    <property type="entry name" value="PKHG5/7"/>
</dbReference>
<feature type="domain" description="PH" evidence="3">
    <location>
        <begin position="700"/>
        <end position="798"/>
    </location>
</feature>
<evidence type="ECO:0000313" key="5">
    <source>
        <dbReference type="EMBL" id="CAH3038750.1"/>
    </source>
</evidence>
<evidence type="ECO:0000259" key="4">
    <source>
        <dbReference type="PROSITE" id="PS50010"/>
    </source>
</evidence>
<evidence type="ECO:0000313" key="6">
    <source>
        <dbReference type="Proteomes" id="UP001159405"/>
    </source>
</evidence>
<protein>
    <recommendedName>
        <fullName evidence="7">Pleckstrin homology domain-containing family G member 5</fullName>
    </recommendedName>
</protein>
<feature type="compositionally biased region" description="Basic and acidic residues" evidence="2">
    <location>
        <begin position="1177"/>
        <end position="1191"/>
    </location>
</feature>
<accession>A0ABN8MYA7</accession>
<feature type="compositionally biased region" description="Polar residues" evidence="2">
    <location>
        <begin position="1058"/>
        <end position="1072"/>
    </location>
</feature>
<dbReference type="CDD" id="cd13244">
    <property type="entry name" value="PH_PLEKHG5_G6"/>
    <property type="match status" value="1"/>
</dbReference>
<dbReference type="SMART" id="SM00325">
    <property type="entry name" value="RhoGEF"/>
    <property type="match status" value="1"/>
</dbReference>
<proteinExistence type="predicted"/>
<sequence>MSRRIRKTKQKYKVSPAQSLRRRRSRKRAKERRLERKNGIKRKSRNQGRDNFDHYDKGERKVCQGKLCSSSIETGKEVAVKVCHHEDCQEINNGNPLLLCLKCDEVHHLGAASNHARFDVPERPSTNLFRRPSAGSDSGNEDDLESEPNNKVDKKHRGYSSGKRMFKLNTAAKRKPRRHNTDDPGRDFFSIKFFDHKSGEFQINLFPALSGKSLRDSIEPLFESQNFSFTTHSVFLDSSNTPLPLAFDTFPLGGNVLHVRANADMKVDQRIIDMVSVEEGMTRPKSSSFLHRSGSFTTKGSKDKGGTLKKAENDDKDRESGKEDKLLQQFNKNTQRGKKSMEALFGKEFGGMQPQPSSPVLHGGMYTGGSGSMPRPKSAGRLQGLFSQPKSMKGTLKDALDRYSLYGLEENSSYDCNFKSEIEDIIKLETSWTEVVSEAHIKAMTKKQKDQQEAIWELLSTEAAYIAKLHVIKKLFVQCLRNLQGEGFLTEIEGSKLFSNVEDIYTVNLAFWMANLSGIVENARQTKDPLNPLDMEQGFNMFESHFDPYILYCLEEANCLKYFKEKLMENEEFRTYISWCEDHPYCTDRLKLNDFLVKPMQRVTKYPLLVRAIYNKTLDIEVKEHLTKMRDRVESFVSKVNGAMRVRHELEKLKATAERIQNNYNVVEAVNEEMDKILQEYSSYDLMRPMPGLIEDEHRCVIHEGPLRLLEKQGKMDVYVFLFTDLLLITKAKKGGDRFKVIKPPLQVDKLSLSASKDQGTFLLIYVNEYNIAVQAFALQGTVSDPSQWMEAIKKAQKLFMVAKLGQGSTNMLQMQTSSDNDLVSPSGLVTPGLSSSPAFPHAEHRRSSASSIMSLESDSDDESSVALPTRLRSDSALTSMTTISGTSFAMDARAQDGAGEEKDERVAPQLETELMAPEEELAAEVGAIALPRSESLSKISRSSSAPSKERPRVVESTSLSRSSSAPQGPTPERVLSLREGIIVKRRELEEHEGSVSSSSTSLNDSAVDSDLPSPSPFQSSSIDFPSLPPPEPQEFELTDEPQSNSELESSTEHDLHQFSSSPDETIVSPTLDSEERISEPDNEQEEGASFDTSEDDLSLTADSEGNASVSQLGETSGSEVLQNLSDSPESSAKPTPHIKSQLLAQDKIQSAITPAEAQRKKVSLPRRSSPVVSRKQRPETFSKGQGKSDSDINGILRKIRDAQAAAPNAPYSESSPSNSLERAGKAGKIGKRSSESARCPVKPDKSHYPMSASLDLADSYAKSDSRKDKGYAPPPGSLSVSRKKSMSLSDLLNIGKDLTSSRWKDKESDKDKNQPKILEPLSPLSPSTDEETVSHTEGKKEEKKSRFSRLRRKSSRAELKDGIASGPNIDPKRASRHFFKESLMLESS</sequence>
<dbReference type="SMART" id="SM00233">
    <property type="entry name" value="PH"/>
    <property type="match status" value="1"/>
</dbReference>
<dbReference type="Gene3D" id="2.30.29.30">
    <property type="entry name" value="Pleckstrin-homology domain (PH domain)/Phosphotyrosine-binding domain (PTB)"/>
    <property type="match status" value="1"/>
</dbReference>
<dbReference type="PANTHER" id="PTHR13217:SF11">
    <property type="entry name" value="PLECKSTRIN HOMOLOGY DOMAIN-CONTAINING FAMILY G MEMBER 5"/>
    <property type="match status" value="1"/>
</dbReference>
<dbReference type="EMBL" id="CALNXK010000006">
    <property type="protein sequence ID" value="CAH3038750.1"/>
    <property type="molecule type" value="Genomic_DNA"/>
</dbReference>
<reference evidence="5 6" key="1">
    <citation type="submission" date="2022-05" db="EMBL/GenBank/DDBJ databases">
        <authorList>
            <consortium name="Genoscope - CEA"/>
            <person name="William W."/>
        </authorList>
    </citation>
    <scope>NUCLEOTIDE SEQUENCE [LARGE SCALE GENOMIC DNA]</scope>
</reference>
<feature type="region of interest" description="Disordered" evidence="2">
    <location>
        <begin position="818"/>
        <end position="872"/>
    </location>
</feature>
<feature type="coiled-coil region" evidence="1">
    <location>
        <begin position="643"/>
        <end position="670"/>
    </location>
</feature>
<feature type="compositionally biased region" description="Acidic residues" evidence="2">
    <location>
        <begin position="1081"/>
        <end position="1098"/>
    </location>
</feature>
<comment type="caution">
    <text evidence="5">The sequence shown here is derived from an EMBL/GenBank/DDBJ whole genome shotgun (WGS) entry which is preliminary data.</text>
</comment>
<feature type="compositionally biased region" description="Basic and acidic residues" evidence="2">
    <location>
        <begin position="300"/>
        <end position="326"/>
    </location>
</feature>